<comment type="caution">
    <text evidence="1">The sequence shown here is derived from an EMBL/GenBank/DDBJ whole genome shotgun (WGS) entry which is preliminary data.</text>
</comment>
<gene>
    <name evidence="1" type="ORF">GCM10008955_33370</name>
</gene>
<name>A0ABQ2F0V0_9DEIO</name>
<protein>
    <submittedName>
        <fullName evidence="1">Uncharacterized protein</fullName>
    </submittedName>
</protein>
<dbReference type="Proteomes" id="UP000647587">
    <property type="component" value="Unassembled WGS sequence"/>
</dbReference>
<dbReference type="EMBL" id="BMPP01000016">
    <property type="protein sequence ID" value="GGK36846.1"/>
    <property type="molecule type" value="Genomic_DNA"/>
</dbReference>
<organism evidence="1 2">
    <name type="scientific">Deinococcus malanensis</name>
    <dbReference type="NCBI Taxonomy" id="1706855"/>
    <lineage>
        <taxon>Bacteria</taxon>
        <taxon>Thermotogati</taxon>
        <taxon>Deinococcota</taxon>
        <taxon>Deinococci</taxon>
        <taxon>Deinococcales</taxon>
        <taxon>Deinococcaceae</taxon>
        <taxon>Deinococcus</taxon>
    </lineage>
</organism>
<reference evidence="2" key="1">
    <citation type="journal article" date="2019" name="Int. J. Syst. Evol. Microbiol.">
        <title>The Global Catalogue of Microorganisms (GCM) 10K type strain sequencing project: providing services to taxonomists for standard genome sequencing and annotation.</title>
        <authorList>
            <consortium name="The Broad Institute Genomics Platform"/>
            <consortium name="The Broad Institute Genome Sequencing Center for Infectious Disease"/>
            <person name="Wu L."/>
            <person name="Ma J."/>
        </authorList>
    </citation>
    <scope>NUCLEOTIDE SEQUENCE [LARGE SCALE GENOMIC DNA]</scope>
    <source>
        <strain evidence="2">JCM 30331</strain>
    </source>
</reference>
<evidence type="ECO:0000313" key="1">
    <source>
        <dbReference type="EMBL" id="GGK36846.1"/>
    </source>
</evidence>
<accession>A0ABQ2F0V0</accession>
<sequence length="70" mass="7275">MVSTSPRPHSFTPSPELLRDWHAGRATREQVIAALMELGAGSAVRDVLQTMVASPSGPCTGQAGPTGTDD</sequence>
<keyword evidence="2" id="KW-1185">Reference proteome</keyword>
<proteinExistence type="predicted"/>
<dbReference type="RefSeq" id="WP_189010783.1">
    <property type="nucleotide sequence ID" value="NZ_BMPP01000016.1"/>
</dbReference>
<evidence type="ECO:0000313" key="2">
    <source>
        <dbReference type="Proteomes" id="UP000647587"/>
    </source>
</evidence>